<evidence type="ECO:0000313" key="2">
    <source>
        <dbReference type="EMBL" id="GIZ03847.1"/>
    </source>
</evidence>
<reference evidence="2 3" key="1">
    <citation type="submission" date="2021-06" db="EMBL/GenBank/DDBJ databases">
        <title>Caerostris extrusa draft genome.</title>
        <authorList>
            <person name="Kono N."/>
            <person name="Arakawa K."/>
        </authorList>
    </citation>
    <scope>NUCLEOTIDE SEQUENCE [LARGE SCALE GENOMIC DNA]</scope>
</reference>
<gene>
    <name evidence="2" type="ORF">CEXT_458221</name>
</gene>
<protein>
    <submittedName>
        <fullName evidence="2">Uncharacterized protein</fullName>
    </submittedName>
</protein>
<feature type="region of interest" description="Disordered" evidence="1">
    <location>
        <begin position="46"/>
        <end position="97"/>
    </location>
</feature>
<comment type="caution">
    <text evidence="2">The sequence shown here is derived from an EMBL/GenBank/DDBJ whole genome shotgun (WGS) entry which is preliminary data.</text>
</comment>
<dbReference type="Proteomes" id="UP001054945">
    <property type="component" value="Unassembled WGS sequence"/>
</dbReference>
<name>A0AAV4YCF4_CAEEX</name>
<proteinExistence type="predicted"/>
<organism evidence="2 3">
    <name type="scientific">Caerostris extrusa</name>
    <name type="common">Bark spider</name>
    <name type="synonym">Caerostris bankana</name>
    <dbReference type="NCBI Taxonomy" id="172846"/>
    <lineage>
        <taxon>Eukaryota</taxon>
        <taxon>Metazoa</taxon>
        <taxon>Ecdysozoa</taxon>
        <taxon>Arthropoda</taxon>
        <taxon>Chelicerata</taxon>
        <taxon>Arachnida</taxon>
        <taxon>Araneae</taxon>
        <taxon>Araneomorphae</taxon>
        <taxon>Entelegynae</taxon>
        <taxon>Araneoidea</taxon>
        <taxon>Araneidae</taxon>
        <taxon>Caerostris</taxon>
    </lineage>
</organism>
<feature type="compositionally biased region" description="Basic and acidic residues" evidence="1">
    <location>
        <begin position="63"/>
        <end position="73"/>
    </location>
</feature>
<accession>A0AAV4YCF4</accession>
<sequence length="121" mass="13718">MPPSGFEHETCGTHGQNSSQLAIRPLYYILVKRFKKQFNTHIYDGTDKKTSQQVPFLPAPATHKKEDTREPQSRNHNKTNVITKPRSKHRITPPPAPMVNRLLTLLGRKTTPLSTPFTSTS</sequence>
<dbReference type="AlphaFoldDB" id="A0AAV4YCF4"/>
<dbReference type="EMBL" id="BPLR01001659">
    <property type="protein sequence ID" value="GIZ03847.1"/>
    <property type="molecule type" value="Genomic_DNA"/>
</dbReference>
<evidence type="ECO:0000256" key="1">
    <source>
        <dbReference type="SAM" id="MobiDB-lite"/>
    </source>
</evidence>
<keyword evidence="3" id="KW-1185">Reference proteome</keyword>
<evidence type="ECO:0000313" key="3">
    <source>
        <dbReference type="Proteomes" id="UP001054945"/>
    </source>
</evidence>